<evidence type="ECO:0000256" key="9">
    <source>
        <dbReference type="NCBIfam" id="TIGR02209"/>
    </source>
</evidence>
<keyword evidence="4 8" id="KW-0812">Transmembrane</keyword>
<evidence type="ECO:0000256" key="4">
    <source>
        <dbReference type="ARBA" id="ARBA00022692"/>
    </source>
</evidence>
<keyword evidence="8" id="KW-0997">Cell inner membrane</keyword>
<dbReference type="PANTHER" id="PTHR37479">
    <property type="entry name" value="CELL DIVISION PROTEIN FTSL"/>
    <property type="match status" value="1"/>
</dbReference>
<feature type="transmembrane region" description="Helical" evidence="8">
    <location>
        <begin position="20"/>
        <end position="38"/>
    </location>
</feature>
<keyword evidence="11" id="KW-1185">Reference proteome</keyword>
<comment type="caution">
    <text evidence="10">The sequence shown here is derived from an EMBL/GenBank/DDBJ whole genome shotgun (WGS) entry which is preliminary data.</text>
</comment>
<keyword evidence="7 8" id="KW-0131">Cell cycle</keyword>
<evidence type="ECO:0000256" key="2">
    <source>
        <dbReference type="ARBA" id="ARBA00022475"/>
    </source>
</evidence>
<evidence type="ECO:0000313" key="11">
    <source>
        <dbReference type="Proteomes" id="UP000034228"/>
    </source>
</evidence>
<dbReference type="InterPro" id="IPR011922">
    <property type="entry name" value="Cell_div_FtsL"/>
</dbReference>
<dbReference type="GO" id="GO:0032153">
    <property type="term" value="C:cell division site"/>
    <property type="evidence" value="ECO:0007669"/>
    <property type="project" value="UniProtKB-UniRule"/>
</dbReference>
<dbReference type="HAMAP" id="MF_00910">
    <property type="entry name" value="FtsL"/>
    <property type="match status" value="1"/>
</dbReference>
<evidence type="ECO:0000256" key="1">
    <source>
        <dbReference type="ARBA" id="ARBA00004401"/>
    </source>
</evidence>
<reference evidence="10 11" key="1">
    <citation type="submission" date="2015-03" db="EMBL/GenBank/DDBJ databases">
        <title>Draft genome sequences of two protease-producing strains of Arsukibacterium isolated from two cold and alkaline environments.</title>
        <authorList>
            <person name="Lylloff J.E."/>
            <person name="Skov L.B."/>
            <person name="Jepsen M."/>
            <person name="Hallin P.F."/>
            <person name="Sorensen S.J."/>
            <person name="Stougaard P."/>
            <person name="Glaring M.A."/>
        </authorList>
    </citation>
    <scope>NUCLEOTIDE SEQUENCE [LARGE SCALE GENOMIC DNA]</scope>
    <source>
        <strain evidence="10 11">GCM72</strain>
    </source>
</reference>
<proteinExistence type="inferred from homology"/>
<dbReference type="STRING" id="336831.WG68_12965"/>
<dbReference type="AlphaFoldDB" id="A0A0M2V5W1"/>
<sequence length="102" mass="11991">MSQIQLERLISQDWRQHKLVAVLLLACIAAALAVVYLAHLNRQLTIAQDTYYQQRDQLDSEWRNLLLEQRALAEHSRVEDIARRRLNMQRPSGDNDIMVRPQ</sequence>
<comment type="similarity">
    <text evidence="8">Belongs to the FtsL family.</text>
</comment>
<dbReference type="NCBIfam" id="TIGR02209">
    <property type="entry name" value="ftsL_broad"/>
    <property type="match status" value="1"/>
</dbReference>
<comment type="subcellular location">
    <subcellularLocation>
        <location evidence="8">Cell inner membrane</location>
        <topology evidence="8">Single-pass type II membrane protein</topology>
    </subcellularLocation>
    <subcellularLocation>
        <location evidence="1">Cell membrane</location>
        <topology evidence="1">Single-pass type II membrane protein</topology>
    </subcellularLocation>
    <text evidence="8">Localizes to the division septum where it forms a ring structure.</text>
</comment>
<keyword evidence="5 8" id="KW-1133">Transmembrane helix</keyword>
<keyword evidence="3 8" id="KW-0132">Cell division</keyword>
<dbReference type="GO" id="GO:0005886">
    <property type="term" value="C:plasma membrane"/>
    <property type="evidence" value="ECO:0007669"/>
    <property type="project" value="UniProtKB-SubCell"/>
</dbReference>
<accession>A0A0M2V5W1</accession>
<dbReference type="OrthoDB" id="5298556at2"/>
<name>A0A0M2V5W1_9GAMM</name>
<dbReference type="GO" id="GO:0043093">
    <property type="term" value="P:FtsZ-dependent cytokinesis"/>
    <property type="evidence" value="ECO:0007669"/>
    <property type="project" value="UniProtKB-UniRule"/>
</dbReference>
<comment type="function">
    <text evidence="8">Essential cell division protein. May link together the upstream cell division proteins, which are predominantly cytoplasmic, with the downstream cell division proteins, which are predominantly periplasmic.</text>
</comment>
<protein>
    <recommendedName>
        <fullName evidence="8 9">Cell division protein FtsL</fullName>
    </recommendedName>
</protein>
<keyword evidence="2 8" id="KW-1003">Cell membrane</keyword>
<organism evidence="10 11">
    <name type="scientific">Arsukibacterium ikkense</name>
    <dbReference type="NCBI Taxonomy" id="336831"/>
    <lineage>
        <taxon>Bacteria</taxon>
        <taxon>Pseudomonadati</taxon>
        <taxon>Pseudomonadota</taxon>
        <taxon>Gammaproteobacteria</taxon>
        <taxon>Chromatiales</taxon>
        <taxon>Chromatiaceae</taxon>
        <taxon>Arsukibacterium</taxon>
    </lineage>
</organism>
<dbReference type="Proteomes" id="UP000034228">
    <property type="component" value="Unassembled WGS sequence"/>
</dbReference>
<dbReference type="Pfam" id="PF04999">
    <property type="entry name" value="FtsL"/>
    <property type="match status" value="1"/>
</dbReference>
<dbReference type="RefSeq" id="WP_046558121.1">
    <property type="nucleotide sequence ID" value="NZ_LAHO01000012.1"/>
</dbReference>
<gene>
    <name evidence="8" type="primary">ftsL</name>
    <name evidence="10" type="ORF">WG68_12965</name>
</gene>
<evidence type="ECO:0000256" key="6">
    <source>
        <dbReference type="ARBA" id="ARBA00023136"/>
    </source>
</evidence>
<evidence type="ECO:0000256" key="7">
    <source>
        <dbReference type="ARBA" id="ARBA00023306"/>
    </source>
</evidence>
<dbReference type="PANTHER" id="PTHR37479:SF1">
    <property type="entry name" value="CELL DIVISION PROTEIN FTSL"/>
    <property type="match status" value="1"/>
</dbReference>
<evidence type="ECO:0000256" key="8">
    <source>
        <dbReference type="HAMAP-Rule" id="MF_00910"/>
    </source>
</evidence>
<dbReference type="PATRIC" id="fig|336831.14.peg.1825"/>
<evidence type="ECO:0000256" key="5">
    <source>
        <dbReference type="ARBA" id="ARBA00022989"/>
    </source>
</evidence>
<evidence type="ECO:0000256" key="3">
    <source>
        <dbReference type="ARBA" id="ARBA00022618"/>
    </source>
</evidence>
<evidence type="ECO:0000313" key="10">
    <source>
        <dbReference type="EMBL" id="KKO45040.1"/>
    </source>
</evidence>
<comment type="subunit">
    <text evidence="8">Part of a complex composed of FtsB, FtsL and FtsQ.</text>
</comment>
<keyword evidence="6 8" id="KW-0472">Membrane</keyword>
<dbReference type="EMBL" id="LAHO01000012">
    <property type="protein sequence ID" value="KKO45040.1"/>
    <property type="molecule type" value="Genomic_DNA"/>
</dbReference>